<name>A0A645FPT6_9ZZZZ</name>
<keyword evidence="3" id="KW-0547">Nucleotide-binding</keyword>
<keyword evidence="4" id="KW-0067">ATP-binding</keyword>
<dbReference type="Pfam" id="PF06723">
    <property type="entry name" value="MreB_Mbl"/>
    <property type="match status" value="1"/>
</dbReference>
<dbReference type="AlphaFoldDB" id="A0A645FPT6"/>
<dbReference type="SUPFAM" id="SSF53067">
    <property type="entry name" value="Actin-like ATPase domain"/>
    <property type="match status" value="1"/>
</dbReference>
<evidence type="ECO:0000313" key="5">
    <source>
        <dbReference type="EMBL" id="MPN16438.1"/>
    </source>
</evidence>
<proteinExistence type="predicted"/>
<comment type="subcellular location">
    <subcellularLocation>
        <location evidence="1">Cytoplasm</location>
    </subcellularLocation>
</comment>
<dbReference type="EMBL" id="VSSQ01063390">
    <property type="protein sequence ID" value="MPN16438.1"/>
    <property type="molecule type" value="Genomic_DNA"/>
</dbReference>
<accession>A0A645FPT6</accession>
<evidence type="ECO:0000256" key="1">
    <source>
        <dbReference type="ARBA" id="ARBA00004496"/>
    </source>
</evidence>
<evidence type="ECO:0000256" key="2">
    <source>
        <dbReference type="ARBA" id="ARBA00022490"/>
    </source>
</evidence>
<evidence type="ECO:0000256" key="4">
    <source>
        <dbReference type="ARBA" id="ARBA00022840"/>
    </source>
</evidence>
<reference evidence="5" key="1">
    <citation type="submission" date="2019-08" db="EMBL/GenBank/DDBJ databases">
        <authorList>
            <person name="Kucharzyk K."/>
            <person name="Murdoch R.W."/>
            <person name="Higgins S."/>
            <person name="Loffler F."/>
        </authorList>
    </citation>
    <scope>NUCLEOTIDE SEQUENCE</scope>
</reference>
<organism evidence="5">
    <name type="scientific">bioreactor metagenome</name>
    <dbReference type="NCBI Taxonomy" id="1076179"/>
    <lineage>
        <taxon>unclassified sequences</taxon>
        <taxon>metagenomes</taxon>
        <taxon>ecological metagenomes</taxon>
    </lineage>
</organism>
<dbReference type="GO" id="GO:0005737">
    <property type="term" value="C:cytoplasm"/>
    <property type="evidence" value="ECO:0007669"/>
    <property type="project" value="UniProtKB-SubCell"/>
</dbReference>
<dbReference type="Gene3D" id="3.30.420.40">
    <property type="match status" value="1"/>
</dbReference>
<dbReference type="PANTHER" id="PTHR42749:SF1">
    <property type="entry name" value="CELL SHAPE-DETERMINING PROTEIN MREB"/>
    <property type="match status" value="1"/>
</dbReference>
<comment type="caution">
    <text evidence="5">The sequence shown here is derived from an EMBL/GenBank/DDBJ whole genome shotgun (WGS) entry which is preliminary data.</text>
</comment>
<keyword evidence="2" id="KW-0963">Cytoplasm</keyword>
<dbReference type="PANTHER" id="PTHR42749">
    <property type="entry name" value="CELL SHAPE-DETERMINING PROTEIN MREB"/>
    <property type="match status" value="1"/>
</dbReference>
<evidence type="ECO:0000256" key="3">
    <source>
        <dbReference type="ARBA" id="ARBA00022741"/>
    </source>
</evidence>
<dbReference type="InterPro" id="IPR056546">
    <property type="entry name" value="MreB_MamK-like"/>
</dbReference>
<gene>
    <name evidence="5" type="primary">mreB_24</name>
    <name evidence="5" type="ORF">SDC9_163778</name>
</gene>
<sequence length="139" mass="14843">MAERAKIACGSVRFNPDEDCEIEVKGRNLNTGMPGQLTLTRGQLCEALNECMELIIGAVRRILENTPPELAADIYRNGLTLTGGGALLHGIDRLLAESTHLDVHIAPNPTECVAKGTAAAFVVVDSLADGFIKSATYLH</sequence>
<protein>
    <submittedName>
        <fullName evidence="5">Rod shape-determining protein MreB</fullName>
    </submittedName>
</protein>
<dbReference type="GO" id="GO:0005524">
    <property type="term" value="F:ATP binding"/>
    <property type="evidence" value="ECO:0007669"/>
    <property type="project" value="UniProtKB-KW"/>
</dbReference>
<dbReference type="InterPro" id="IPR043129">
    <property type="entry name" value="ATPase_NBD"/>
</dbReference>